<dbReference type="InterPro" id="IPR007201">
    <property type="entry name" value="Mei2-like_Rrm_C"/>
</dbReference>
<evidence type="ECO:0000259" key="3">
    <source>
        <dbReference type="Pfam" id="PF04059"/>
    </source>
</evidence>
<evidence type="ECO:0000313" key="5">
    <source>
        <dbReference type="Proteomes" id="UP000187209"/>
    </source>
</evidence>
<gene>
    <name evidence="4" type="ORF">SteCoe_39241</name>
</gene>
<feature type="domain" description="Mei2-like C-terminal RNA recognition motif" evidence="3">
    <location>
        <begin position="192"/>
        <end position="288"/>
    </location>
</feature>
<comment type="caution">
    <text evidence="4">The sequence shown here is derived from an EMBL/GenBank/DDBJ whole genome shotgun (WGS) entry which is preliminary data.</text>
</comment>
<keyword evidence="1" id="KW-0694">RNA-binding</keyword>
<keyword evidence="5" id="KW-1185">Reference proteome</keyword>
<protein>
    <recommendedName>
        <fullName evidence="3">Mei2-like C-terminal RNA recognition motif domain-containing protein</fullName>
    </recommendedName>
</protein>
<accession>A0A1R2AKR0</accession>
<organism evidence="4 5">
    <name type="scientific">Stentor coeruleus</name>
    <dbReference type="NCBI Taxonomy" id="5963"/>
    <lineage>
        <taxon>Eukaryota</taxon>
        <taxon>Sar</taxon>
        <taxon>Alveolata</taxon>
        <taxon>Ciliophora</taxon>
        <taxon>Postciliodesmatophora</taxon>
        <taxon>Heterotrichea</taxon>
        <taxon>Heterotrichida</taxon>
        <taxon>Stentoridae</taxon>
        <taxon>Stentor</taxon>
    </lineage>
</organism>
<evidence type="ECO:0000313" key="4">
    <source>
        <dbReference type="EMBL" id="OMJ65112.1"/>
    </source>
</evidence>
<dbReference type="InterPro" id="IPR034454">
    <property type="entry name" value="MEI2-like_RRM3"/>
</dbReference>
<proteinExistence type="predicted"/>
<sequence>MENPKKRLGVFREITRDLSPQVDIAKTFEQSRVNLNETFENPSQNKSSLDVGSSEFLNNSQGFPVKHLEAEKTPKLDSSDSSARAVSPTFKVPKSFNNCQKFGQKGYISQYQRKLDTPTSFISRNRHFNFDSSFEGSGFLSNRSVNMKISTEESSREEPEERRKPKKRPLEESEKNYYIIRLDSISSRRDTRTTVMIKNIPNKYTQRMLLQTIDKKFSGTYDFLYLPIDFKNRCNVGYAFINFLNYMVIIDFFKELNNKRWEKFNSEKICSLAYARIQGLQDLVHHFQNSSVINQEDNKVKPIILSKN</sequence>
<dbReference type="Pfam" id="PF04059">
    <property type="entry name" value="RRM_2"/>
    <property type="match status" value="1"/>
</dbReference>
<dbReference type="Gene3D" id="3.30.70.330">
    <property type="match status" value="1"/>
</dbReference>
<dbReference type="SUPFAM" id="SSF54928">
    <property type="entry name" value="RNA-binding domain, RBD"/>
    <property type="match status" value="1"/>
</dbReference>
<feature type="compositionally biased region" description="Basic and acidic residues" evidence="2">
    <location>
        <begin position="150"/>
        <end position="169"/>
    </location>
</feature>
<dbReference type="InterPro" id="IPR035979">
    <property type="entry name" value="RBD_domain_sf"/>
</dbReference>
<feature type="region of interest" description="Disordered" evidence="2">
    <location>
        <begin position="145"/>
        <end position="169"/>
    </location>
</feature>
<name>A0A1R2AKR0_9CILI</name>
<dbReference type="CDD" id="cd12531">
    <property type="entry name" value="RRM3_MEI2_like"/>
    <property type="match status" value="1"/>
</dbReference>
<reference evidence="4 5" key="1">
    <citation type="submission" date="2016-11" db="EMBL/GenBank/DDBJ databases">
        <title>The macronuclear genome of Stentor coeruleus: a giant cell with tiny introns.</title>
        <authorList>
            <person name="Slabodnick M."/>
            <person name="Ruby J.G."/>
            <person name="Reiff S.B."/>
            <person name="Swart E.C."/>
            <person name="Gosai S."/>
            <person name="Prabakaran S."/>
            <person name="Witkowska E."/>
            <person name="Larue G.E."/>
            <person name="Fisher S."/>
            <person name="Freeman R.M."/>
            <person name="Gunawardena J."/>
            <person name="Chu W."/>
            <person name="Stover N.A."/>
            <person name="Gregory B.D."/>
            <person name="Nowacki M."/>
            <person name="Derisi J."/>
            <person name="Roy S.W."/>
            <person name="Marshall W.F."/>
            <person name="Sood P."/>
        </authorList>
    </citation>
    <scope>NUCLEOTIDE SEQUENCE [LARGE SCALE GENOMIC DNA]</scope>
    <source>
        <strain evidence="4">WM001</strain>
    </source>
</reference>
<dbReference type="InterPro" id="IPR012677">
    <property type="entry name" value="Nucleotide-bd_a/b_plait_sf"/>
</dbReference>
<dbReference type="EMBL" id="MPUH01002447">
    <property type="protein sequence ID" value="OMJ65112.1"/>
    <property type="molecule type" value="Genomic_DNA"/>
</dbReference>
<dbReference type="PANTHER" id="PTHR23189">
    <property type="entry name" value="RNA RECOGNITION MOTIF-CONTAINING"/>
    <property type="match status" value="1"/>
</dbReference>
<dbReference type="OrthoDB" id="417481at2759"/>
<evidence type="ECO:0000256" key="2">
    <source>
        <dbReference type="SAM" id="MobiDB-lite"/>
    </source>
</evidence>
<evidence type="ECO:0000256" key="1">
    <source>
        <dbReference type="ARBA" id="ARBA00022884"/>
    </source>
</evidence>
<dbReference type="GO" id="GO:0003723">
    <property type="term" value="F:RNA binding"/>
    <property type="evidence" value="ECO:0007669"/>
    <property type="project" value="UniProtKB-KW"/>
</dbReference>
<dbReference type="AlphaFoldDB" id="A0A1R2AKR0"/>
<dbReference type="Proteomes" id="UP000187209">
    <property type="component" value="Unassembled WGS sequence"/>
</dbReference>